<organism evidence="2 3">
    <name type="scientific">Actinomadura vinacea</name>
    <dbReference type="NCBI Taxonomy" id="115336"/>
    <lineage>
        <taxon>Bacteria</taxon>
        <taxon>Bacillati</taxon>
        <taxon>Actinomycetota</taxon>
        <taxon>Actinomycetes</taxon>
        <taxon>Streptosporangiales</taxon>
        <taxon>Thermomonosporaceae</taxon>
        <taxon>Actinomadura</taxon>
    </lineage>
</organism>
<dbReference type="EMBL" id="BAAARW010000020">
    <property type="protein sequence ID" value="GAA2435345.1"/>
    <property type="molecule type" value="Genomic_DNA"/>
</dbReference>
<protein>
    <submittedName>
        <fullName evidence="2">GNAT family N-acetyltransferase</fullName>
    </submittedName>
</protein>
<gene>
    <name evidence="2" type="ORF">GCM10010191_57480</name>
</gene>
<evidence type="ECO:0000313" key="2">
    <source>
        <dbReference type="EMBL" id="GAA2435345.1"/>
    </source>
</evidence>
<evidence type="ECO:0000313" key="3">
    <source>
        <dbReference type="Proteomes" id="UP001501231"/>
    </source>
</evidence>
<accession>A0ABN3JR03</accession>
<evidence type="ECO:0000259" key="1">
    <source>
        <dbReference type="Pfam" id="PF13480"/>
    </source>
</evidence>
<dbReference type="InterPro" id="IPR038740">
    <property type="entry name" value="BioF2-like_GNAT_dom"/>
</dbReference>
<name>A0ABN3JR03_9ACTN</name>
<dbReference type="Pfam" id="PF13480">
    <property type="entry name" value="Acetyltransf_6"/>
    <property type="match status" value="1"/>
</dbReference>
<proteinExistence type="predicted"/>
<comment type="caution">
    <text evidence="2">The sequence shown here is derived from an EMBL/GenBank/DDBJ whole genome shotgun (WGS) entry which is preliminary data.</text>
</comment>
<dbReference type="SUPFAM" id="SSF55729">
    <property type="entry name" value="Acyl-CoA N-acyltransferases (Nat)"/>
    <property type="match status" value="1"/>
</dbReference>
<dbReference type="RefSeq" id="WP_344593066.1">
    <property type="nucleotide sequence ID" value="NZ_BAAARW010000020.1"/>
</dbReference>
<reference evidence="2 3" key="1">
    <citation type="journal article" date="2019" name="Int. J. Syst. Evol. Microbiol.">
        <title>The Global Catalogue of Microorganisms (GCM) 10K type strain sequencing project: providing services to taxonomists for standard genome sequencing and annotation.</title>
        <authorList>
            <consortium name="The Broad Institute Genomics Platform"/>
            <consortium name="The Broad Institute Genome Sequencing Center for Infectious Disease"/>
            <person name="Wu L."/>
            <person name="Ma J."/>
        </authorList>
    </citation>
    <scope>NUCLEOTIDE SEQUENCE [LARGE SCALE GENOMIC DNA]</scope>
    <source>
        <strain evidence="2 3">JCM 3325</strain>
    </source>
</reference>
<feature type="domain" description="BioF2-like acetyltransferase" evidence="1">
    <location>
        <begin position="200"/>
        <end position="341"/>
    </location>
</feature>
<keyword evidence="3" id="KW-1185">Reference proteome</keyword>
<dbReference type="InterPro" id="IPR016181">
    <property type="entry name" value="Acyl_CoA_acyltransferase"/>
</dbReference>
<dbReference type="Proteomes" id="UP001501231">
    <property type="component" value="Unassembled WGS sequence"/>
</dbReference>
<sequence>MTDVGVRTDVEAATVTDAVAGVGSGCSTGWTAELYRDGTMLDRLAGEWRDLYARSPAATPFQTHAWLTAWWRNYGKRGGLRLVLVRRHGRLVAAAPMMAVRRWGCPVLIPLASPQSDYTDFLVAGDEGQAAVWHLTRALLAAPGWSALDLQEVRPGSAAHAVAETWPRPSWRTPASTCLELPAADIGDIIARLPGRSAGKLRAKLRRIDACGIAVAPVPAGLAAAGVDRLLDLHIQQWQGRPINPEHTRPRFRRHLAEALTGMIRDEQAALFEYRWEGGLVASDLVLIGHDFVGAYLYGAEAGLRDIIEVTLMLLRQDLGVARGTGVPSLSMLRGDEPYKRKWRPLAVPNERLILARTPSVASTYAAAARCRAELSARRHRRRGAVPAGGAARG</sequence>